<dbReference type="InterPro" id="IPR036390">
    <property type="entry name" value="WH_DNA-bd_sf"/>
</dbReference>
<dbReference type="InterPro" id="IPR055194">
    <property type="entry name" value="UBR1-like_WH"/>
</dbReference>
<dbReference type="GO" id="GO:0061630">
    <property type="term" value="F:ubiquitin protein ligase activity"/>
    <property type="evidence" value="ECO:0007669"/>
    <property type="project" value="UniProtKB-UniRule"/>
</dbReference>
<dbReference type="EC" id="2.3.2.27" evidence="10"/>
<evidence type="ECO:0000256" key="5">
    <source>
        <dbReference type="ARBA" id="ARBA00022771"/>
    </source>
</evidence>
<proteinExistence type="inferred from homology"/>
<dbReference type="InterPro" id="IPR039164">
    <property type="entry name" value="UBR1-like"/>
</dbReference>
<evidence type="ECO:0000256" key="10">
    <source>
        <dbReference type="RuleBase" id="RU366018"/>
    </source>
</evidence>
<evidence type="ECO:0000256" key="11">
    <source>
        <dbReference type="SAM" id="MobiDB-lite"/>
    </source>
</evidence>
<dbReference type="SUPFAM" id="SSF54736">
    <property type="entry name" value="ClpS-like"/>
    <property type="match status" value="1"/>
</dbReference>
<evidence type="ECO:0000256" key="2">
    <source>
        <dbReference type="ARBA" id="ARBA00004906"/>
    </source>
</evidence>
<accession>A0A162N9M3</accession>
<dbReference type="EMBL" id="LRGB01000568">
    <property type="protein sequence ID" value="KZS17798.1"/>
    <property type="molecule type" value="Genomic_DNA"/>
</dbReference>
<evidence type="ECO:0000256" key="6">
    <source>
        <dbReference type="ARBA" id="ARBA00022786"/>
    </source>
</evidence>
<feature type="zinc finger region" description="UBR-type" evidence="9">
    <location>
        <begin position="162"/>
        <end position="233"/>
    </location>
</feature>
<sequence>MDPIEDLILHSFSDEDSTDDMELEHSNDELYVTNSDIGGIDMTKSSESPSVELRFSPSDNEDHYTGICPNMPWDDKPKVVERWLQMYQDGTFTTQCLREFWKMVVPPNFCPVPGHNCMESLYDEAQVVREMILPLEQFLCAAPTGDPNKVWEELSKNDNPPALCGRVFRMGEPTYSCRDCGADPTCVLCADCFRNSEHKQHRYKLSTSVGGGYCDCGDTEAWRQAPRCSLHQCDATASALLLDPTARKKAALDRLDRIAAVNMGDRCRIVIEAVLNYAQELLGSNTNLNLPADLKIKEGDSGSMPVDRRDFGPCGPELYTSVYATAVYNDESHTFEQVIQALQRSLDVSSREAVDLATCIDREGRSIVRCSSFQACNQARSAIERHTSRLPPRALKVCVLLGPFLAHQGHALRLLNWLRKLMGICEGFRLLLADIIMKPISRDSEVSLLESVLLSDTQLWKAARSAWHRLFIAGLLMDPDAKRDFATIFTRHYGRLMSDFISDDHDHSHSVTSLSVQLFTVPTLAQYLMGHHEALAALLRCFLGEIDRRKNSDGLLSFDRSRNQQSFRRAMYVLYDIKYLLSAVPLPELEEGSQMQPQLADDTDSTSGRWSEPLRKGFLHGLHMLLSLLASMEGMDSVVRQTGQHVEFEAEWEAAFNLHCKLAPVLTLIVQWCASDRKVLLKSTRAALKKFQELQPMDQQPKNAVTLLNFTQLCYDYDVSSQPISVHLPLSRMISGLLLALPKHGLDWNCSEMALDSKPTLLQLMEAPLRLQVLMAQVQAGMWRHNGYSLINQLYFYQNVRCRTEMYDRDIVLLQLSAALFDSPNSFLLACLHRFNLLNWAQADFDANQQQLAKQISSSTKKSNTEEDMLRQTIFIAEEFLRLIIILSLERFTPGIGQVDEDECLSHEVLHLLCVESQGHAALNRALPEDAHHETGLERVADKVAVFRKPLQGTGRGVFSLKPEFYGDYNVYHYHYSREDQSRSEDNVRKIRRARNEENCCPPPIPIVLAPALRGLVGLMNCQITMHLIHQVLTRTYDLRSRTFSEGQLQAALHLTGLALREEESCQQDKTRPPFAFSVQAQEQFGLLTVLESLQTNGRVDVHRPLLMWTIRKFRSVHSAAQSSSSAEGAGGATMEAESSEGLGQESPAEAAARQRKAEMAAARRAAILAQMSAQQKSFIKEHAKLFQETGSSISESGGASTTSNLGSTMSGSAMDLSESPPTAQIFPVCLGPGFTVAPSTSDTSYTCIVCQEEHRQTGEQPAMVLASFVQLSAVLRWKNDKDAVEEPLPETWPMLIDGGRRIGTHISTCGHVMHFQCWQQHFDSLLGRERRRSYRPRQSASFDVERHEFLCPLCKSLSNAVLPILPNRSASSVRPNGSEAGQADMSIWLEGLQLLADNSREIKYSKTDNTNIYETCGPTELETKLGSMKSKLFVNVLMARTRPKIATTLKEMASLFVQSVYTTAVAANPNADDIRVPMAIAQATAFTILSTESLLAYQNHSPSSGLAARQEEGLRALLRLVVSMESIVTSHEVMKNYALHLLRMVLLPSSTISVLEIDAFGLLVGLLSTLPSLSEPSFESDVRGVPQFNPILAWHVFRLCLFCHVTQIAATMAPASEHMDMDQPSCSSSTFTTSASESWQTYLQLLGRPDVASHTNHTEKWVTEQCLPFFRSSAILFHFITNIPYPKLDDAYDNYAEAVLWLHYLGVESLSQLVSESWTKALLSLWNVSVVPPLASTSDVMLVEATLAKPRPPWTFPVISSGLITLPSDYSELINAASLFTCPNSEGDEARTPAMCLVTGKMLCSQSYCCQTELDGQQVGACTAHAQLCGFGACLFLRVRECKLLLMAGKSKGCFLPPPYVDAYGETDQGLRRGDPLHLCDASRRKLELLWRSHGLYNEAAKYMENSQALVVTEWHHL</sequence>
<comment type="pathway">
    <text evidence="2 10">Protein modification; protein ubiquitination.</text>
</comment>
<dbReference type="OrthoDB" id="26387at2759"/>
<gene>
    <name evidence="13" type="ORF">APZ42_015736</name>
</gene>
<dbReference type="InterPro" id="IPR044046">
    <property type="entry name" value="E3_ligase_UBR-like_C"/>
</dbReference>
<dbReference type="GO" id="GO:0016567">
    <property type="term" value="P:protein ubiquitination"/>
    <property type="evidence" value="ECO:0007669"/>
    <property type="project" value="UniProtKB-UniRule"/>
</dbReference>
<protein>
    <recommendedName>
        <fullName evidence="10">E3 ubiquitin-protein ligase</fullName>
        <ecNumber evidence="10">2.3.2.27</ecNumber>
    </recommendedName>
</protein>
<feature type="compositionally biased region" description="Low complexity" evidence="11">
    <location>
        <begin position="1120"/>
        <end position="1142"/>
    </location>
</feature>
<dbReference type="GO" id="GO:0005737">
    <property type="term" value="C:cytoplasm"/>
    <property type="evidence" value="ECO:0007669"/>
    <property type="project" value="TreeGrafter"/>
</dbReference>
<dbReference type="InterPro" id="IPR003769">
    <property type="entry name" value="ClpS_core"/>
</dbReference>
<evidence type="ECO:0000313" key="14">
    <source>
        <dbReference type="Proteomes" id="UP000076858"/>
    </source>
</evidence>
<feature type="domain" description="UBR-type" evidence="12">
    <location>
        <begin position="162"/>
        <end position="233"/>
    </location>
</feature>
<comment type="catalytic activity">
    <reaction evidence="1 10">
        <text>S-ubiquitinyl-[E2 ubiquitin-conjugating enzyme]-L-cysteine + [acceptor protein]-L-lysine = [E2 ubiquitin-conjugating enzyme]-L-cysteine + N(6)-ubiquitinyl-[acceptor protein]-L-lysine.</text>
        <dbReference type="EC" id="2.3.2.27"/>
    </reaction>
</comment>
<feature type="region of interest" description="Disordered" evidence="11">
    <location>
        <begin position="1190"/>
        <end position="1218"/>
    </location>
</feature>
<evidence type="ECO:0000256" key="9">
    <source>
        <dbReference type="PROSITE-ProRule" id="PRU00508"/>
    </source>
</evidence>
<dbReference type="Proteomes" id="UP000076858">
    <property type="component" value="Unassembled WGS sequence"/>
</dbReference>
<evidence type="ECO:0000256" key="3">
    <source>
        <dbReference type="ARBA" id="ARBA00022679"/>
    </source>
</evidence>
<dbReference type="SUPFAM" id="SSF46785">
    <property type="entry name" value="Winged helix' DNA-binding domain"/>
    <property type="match status" value="1"/>
</dbReference>
<dbReference type="Pfam" id="PF02207">
    <property type="entry name" value="zf-UBR"/>
    <property type="match status" value="1"/>
</dbReference>
<keyword evidence="7 10" id="KW-0862">Zinc</keyword>
<dbReference type="GO" id="GO:0071596">
    <property type="term" value="P:ubiquitin-dependent protein catabolic process via the N-end rule pathway"/>
    <property type="evidence" value="ECO:0007669"/>
    <property type="project" value="UniProtKB-UniRule"/>
</dbReference>
<dbReference type="Gene3D" id="2.10.110.30">
    <property type="match status" value="1"/>
</dbReference>
<feature type="compositionally biased region" description="Polar residues" evidence="11">
    <location>
        <begin position="1190"/>
        <end position="1212"/>
    </location>
</feature>
<dbReference type="FunFam" id="2.10.110.30:FF:000001">
    <property type="entry name" value="E3 ubiquitin-protein ligase UBR2 isoform 1"/>
    <property type="match status" value="1"/>
</dbReference>
<dbReference type="PROSITE" id="PS51157">
    <property type="entry name" value="ZF_UBR"/>
    <property type="match status" value="1"/>
</dbReference>
<dbReference type="InterPro" id="IPR014719">
    <property type="entry name" value="Ribosomal_bL12_C/ClpS-like"/>
</dbReference>
<keyword evidence="4 10" id="KW-0479">Metal-binding</keyword>
<evidence type="ECO:0000256" key="4">
    <source>
        <dbReference type="ARBA" id="ARBA00022723"/>
    </source>
</evidence>
<dbReference type="Pfam" id="PF22960">
    <property type="entry name" value="WHD_UBR1"/>
    <property type="match status" value="1"/>
</dbReference>
<dbReference type="STRING" id="35525.A0A162N9M3"/>
<comment type="function">
    <text evidence="10">Ubiquitin ligase protein which is a component of the N-end rule pathway. Recognizes and binds to proteins bearing specific N-terminal residues that are destabilizing according to the N-end rule, leading to their ubiquitination and subsequent degradation.</text>
</comment>
<keyword evidence="5 10" id="KW-0863">Zinc-finger</keyword>
<evidence type="ECO:0000256" key="1">
    <source>
        <dbReference type="ARBA" id="ARBA00000900"/>
    </source>
</evidence>
<dbReference type="GO" id="GO:0000151">
    <property type="term" value="C:ubiquitin ligase complex"/>
    <property type="evidence" value="ECO:0007669"/>
    <property type="project" value="TreeGrafter"/>
</dbReference>
<dbReference type="InterPro" id="IPR003126">
    <property type="entry name" value="Znf_UBR"/>
</dbReference>
<dbReference type="PANTHER" id="PTHR21497">
    <property type="entry name" value="UBIQUITIN LIGASE E3 ALPHA-RELATED"/>
    <property type="match status" value="1"/>
</dbReference>
<dbReference type="Pfam" id="PF18995">
    <property type="entry name" value="PRT6_C"/>
    <property type="match status" value="1"/>
</dbReference>
<name>A0A162N9M3_9CRUS</name>
<dbReference type="Pfam" id="PF02617">
    <property type="entry name" value="ClpS"/>
    <property type="match status" value="1"/>
</dbReference>
<dbReference type="SMART" id="SM00396">
    <property type="entry name" value="ZnF_UBR1"/>
    <property type="match status" value="1"/>
</dbReference>
<evidence type="ECO:0000259" key="12">
    <source>
        <dbReference type="PROSITE" id="PS51157"/>
    </source>
</evidence>
<dbReference type="CDD" id="cd19672">
    <property type="entry name" value="UBR-box_UBR1_like"/>
    <property type="match status" value="1"/>
</dbReference>
<feature type="region of interest" description="Disordered" evidence="11">
    <location>
        <begin position="1120"/>
        <end position="1158"/>
    </location>
</feature>
<organism evidence="13 14">
    <name type="scientific">Daphnia magna</name>
    <dbReference type="NCBI Taxonomy" id="35525"/>
    <lineage>
        <taxon>Eukaryota</taxon>
        <taxon>Metazoa</taxon>
        <taxon>Ecdysozoa</taxon>
        <taxon>Arthropoda</taxon>
        <taxon>Crustacea</taxon>
        <taxon>Branchiopoda</taxon>
        <taxon>Diplostraca</taxon>
        <taxon>Cladocera</taxon>
        <taxon>Anomopoda</taxon>
        <taxon>Daphniidae</taxon>
        <taxon>Daphnia</taxon>
    </lineage>
</organism>
<dbReference type="Gene3D" id="3.30.1390.10">
    <property type="match status" value="1"/>
</dbReference>
<keyword evidence="6 10" id="KW-0833">Ubl conjugation pathway</keyword>
<keyword evidence="3 10" id="KW-0808">Transferase</keyword>
<comment type="caution">
    <text evidence="13">The sequence shown here is derived from an EMBL/GenBank/DDBJ whole genome shotgun (WGS) entry which is preliminary data.</text>
</comment>
<dbReference type="UniPathway" id="UPA00143"/>
<dbReference type="GO" id="GO:0008270">
    <property type="term" value="F:zinc ion binding"/>
    <property type="evidence" value="ECO:0007669"/>
    <property type="project" value="UniProtKB-UniRule"/>
</dbReference>
<evidence type="ECO:0000256" key="8">
    <source>
        <dbReference type="ARBA" id="ARBA00046341"/>
    </source>
</evidence>
<keyword evidence="14" id="KW-1185">Reference proteome</keyword>
<reference evidence="13 14" key="1">
    <citation type="submission" date="2016-03" db="EMBL/GenBank/DDBJ databases">
        <title>EvidentialGene: Evidence-directed Construction of Genes on Genomes.</title>
        <authorList>
            <person name="Gilbert D.G."/>
            <person name="Choi J.-H."/>
            <person name="Mockaitis K."/>
            <person name="Colbourne J."/>
            <person name="Pfrender M."/>
        </authorList>
    </citation>
    <scope>NUCLEOTIDE SEQUENCE [LARGE SCALE GENOMIC DNA]</scope>
    <source>
        <strain evidence="13 14">Xinb3</strain>
        <tissue evidence="13">Complete organism</tissue>
    </source>
</reference>
<evidence type="ECO:0000313" key="13">
    <source>
        <dbReference type="EMBL" id="KZS17798.1"/>
    </source>
</evidence>
<evidence type="ECO:0000256" key="7">
    <source>
        <dbReference type="ARBA" id="ARBA00022833"/>
    </source>
</evidence>
<comment type="similarity">
    <text evidence="8 10">Belongs to the E3 ubiquitin-protein ligase UBR1-like family.</text>
</comment>
<dbReference type="PANTHER" id="PTHR21497:SF24">
    <property type="entry name" value="E3 UBIQUITIN-PROTEIN LIGASE UBR1"/>
    <property type="match status" value="1"/>
</dbReference>